<keyword evidence="4 7" id="KW-0812">Transmembrane</keyword>
<dbReference type="PANTHER" id="PTHR43744">
    <property type="entry name" value="ABC TRANSPORTER PERMEASE PROTEIN MG189-RELATED-RELATED"/>
    <property type="match status" value="1"/>
</dbReference>
<keyword evidence="2 7" id="KW-0813">Transport</keyword>
<dbReference type="InterPro" id="IPR035906">
    <property type="entry name" value="MetI-like_sf"/>
</dbReference>
<feature type="transmembrane region" description="Helical" evidence="7">
    <location>
        <begin position="170"/>
        <end position="188"/>
    </location>
</feature>
<dbReference type="PROSITE" id="PS50928">
    <property type="entry name" value="ABC_TM1"/>
    <property type="match status" value="1"/>
</dbReference>
<dbReference type="GO" id="GO:0005886">
    <property type="term" value="C:plasma membrane"/>
    <property type="evidence" value="ECO:0007669"/>
    <property type="project" value="UniProtKB-SubCell"/>
</dbReference>
<sequence length="318" mass="34200">MSLLESKTEYRARKAQRANKAKANPRPAWMGKPSPLFLIFRAVVLVIACSAVLVPFVAVFMTSLAGQDEITASGGFVLWTSSPSFEAYQAVLAGGVVTRAMFVSIGVTVIGTLLSLLTTIALAYGLSRPGSLAHKPLLLVTLFTLLFSPGIIPMYLIVQQLGLIDNLAALVLPVLINAFNVIIMRAFFLDIPAELIESARIDGAGDFRILVSIVLPMSKAAIAVVGLFYAVSYWNAFFSALLYLNSPDLWPMQLVLRTFVVNQTPMGTEDLSAGAGALPPQLSIQMAILVLSMIPILVLYPFIQKHFAKGLMVGAVKG</sequence>
<feature type="transmembrane region" description="Helical" evidence="7">
    <location>
        <begin position="36"/>
        <end position="61"/>
    </location>
</feature>
<evidence type="ECO:0000313" key="9">
    <source>
        <dbReference type="EMBL" id="XDV71312.1"/>
    </source>
</evidence>
<evidence type="ECO:0000256" key="1">
    <source>
        <dbReference type="ARBA" id="ARBA00004651"/>
    </source>
</evidence>
<evidence type="ECO:0000259" key="8">
    <source>
        <dbReference type="PROSITE" id="PS50928"/>
    </source>
</evidence>
<feature type="transmembrane region" description="Helical" evidence="7">
    <location>
        <begin position="137"/>
        <end position="158"/>
    </location>
</feature>
<feature type="transmembrane region" description="Helical" evidence="7">
    <location>
        <begin position="282"/>
        <end position="303"/>
    </location>
</feature>
<dbReference type="PANTHER" id="PTHR43744:SF9">
    <property type="entry name" value="POLYGALACTURONAN_RHAMNOGALACTURONAN TRANSPORT SYSTEM PERMEASE PROTEIN YTCP"/>
    <property type="match status" value="1"/>
</dbReference>
<evidence type="ECO:0000256" key="3">
    <source>
        <dbReference type="ARBA" id="ARBA00022475"/>
    </source>
</evidence>
<comment type="subcellular location">
    <subcellularLocation>
        <location evidence="1 7">Cell membrane</location>
        <topology evidence="1 7">Multi-pass membrane protein</topology>
    </subcellularLocation>
</comment>
<keyword evidence="6 7" id="KW-0472">Membrane</keyword>
<dbReference type="CDD" id="cd06261">
    <property type="entry name" value="TM_PBP2"/>
    <property type="match status" value="1"/>
</dbReference>
<keyword evidence="3" id="KW-1003">Cell membrane</keyword>
<dbReference type="SUPFAM" id="SSF161098">
    <property type="entry name" value="MetI-like"/>
    <property type="match status" value="1"/>
</dbReference>
<evidence type="ECO:0000256" key="4">
    <source>
        <dbReference type="ARBA" id="ARBA00022692"/>
    </source>
</evidence>
<feature type="domain" description="ABC transmembrane type-1" evidence="8">
    <location>
        <begin position="101"/>
        <end position="303"/>
    </location>
</feature>
<feature type="transmembrane region" description="Helical" evidence="7">
    <location>
        <begin position="101"/>
        <end position="125"/>
    </location>
</feature>
<dbReference type="AlphaFoldDB" id="A0AB39YN61"/>
<gene>
    <name evidence="9" type="ORF">ABQM86_20520</name>
</gene>
<accession>A0AB39YN61</accession>
<dbReference type="Gene3D" id="1.10.3720.10">
    <property type="entry name" value="MetI-like"/>
    <property type="match status" value="1"/>
</dbReference>
<feature type="transmembrane region" description="Helical" evidence="7">
    <location>
        <begin position="209"/>
        <end position="234"/>
    </location>
</feature>
<dbReference type="InterPro" id="IPR000515">
    <property type="entry name" value="MetI-like"/>
</dbReference>
<evidence type="ECO:0000256" key="7">
    <source>
        <dbReference type="RuleBase" id="RU363032"/>
    </source>
</evidence>
<proteinExistence type="inferred from homology"/>
<evidence type="ECO:0000256" key="2">
    <source>
        <dbReference type="ARBA" id="ARBA00022448"/>
    </source>
</evidence>
<organism evidence="9">
    <name type="scientific">Paenarthrobacter sp. AMU7</name>
    <dbReference type="NCBI Taxonomy" id="3162492"/>
    <lineage>
        <taxon>Bacteria</taxon>
        <taxon>Bacillati</taxon>
        <taxon>Actinomycetota</taxon>
        <taxon>Actinomycetes</taxon>
        <taxon>Micrococcales</taxon>
        <taxon>Micrococcaceae</taxon>
        <taxon>Paenarthrobacter</taxon>
    </lineage>
</organism>
<evidence type="ECO:0000256" key="5">
    <source>
        <dbReference type="ARBA" id="ARBA00022989"/>
    </source>
</evidence>
<dbReference type="GO" id="GO:0055085">
    <property type="term" value="P:transmembrane transport"/>
    <property type="evidence" value="ECO:0007669"/>
    <property type="project" value="InterPro"/>
</dbReference>
<dbReference type="EMBL" id="CP165735">
    <property type="protein sequence ID" value="XDV71312.1"/>
    <property type="molecule type" value="Genomic_DNA"/>
</dbReference>
<reference evidence="9" key="1">
    <citation type="submission" date="2024-07" db="EMBL/GenBank/DDBJ databases">
        <authorList>
            <person name="Li J."/>
            <person name="Wei H."/>
            <person name="Ma J."/>
        </authorList>
    </citation>
    <scope>NUCLEOTIDE SEQUENCE</scope>
    <source>
        <strain evidence="9">AMU7</strain>
    </source>
</reference>
<protein>
    <submittedName>
        <fullName evidence="9">Carbohydrate ABC transporter permease</fullName>
    </submittedName>
</protein>
<dbReference type="RefSeq" id="WP_280624634.1">
    <property type="nucleotide sequence ID" value="NZ_CP165735.1"/>
</dbReference>
<name>A0AB39YN61_9MICC</name>
<dbReference type="Pfam" id="PF00528">
    <property type="entry name" value="BPD_transp_1"/>
    <property type="match status" value="1"/>
</dbReference>
<evidence type="ECO:0000256" key="6">
    <source>
        <dbReference type="ARBA" id="ARBA00023136"/>
    </source>
</evidence>
<keyword evidence="5 7" id="KW-1133">Transmembrane helix</keyword>
<comment type="similarity">
    <text evidence="7">Belongs to the binding-protein-dependent transport system permease family.</text>
</comment>